<evidence type="ECO:0000313" key="2">
    <source>
        <dbReference type="EMBL" id="AWB26659.1"/>
    </source>
</evidence>
<protein>
    <recommendedName>
        <fullName evidence="4">Pyridoxamine 5'-phosphate oxidase family protein</fullName>
    </recommendedName>
</protein>
<dbReference type="RefSeq" id="WP_108381028.1">
    <property type="nucleotide sequence ID" value="NZ_CP028858.1"/>
</dbReference>
<evidence type="ECO:0008006" key="4">
    <source>
        <dbReference type="Google" id="ProtNLM"/>
    </source>
</evidence>
<feature type="region of interest" description="Disordered" evidence="1">
    <location>
        <begin position="1"/>
        <end position="30"/>
    </location>
</feature>
<dbReference type="GeneID" id="36511340"/>
<feature type="region of interest" description="Disordered" evidence="1">
    <location>
        <begin position="186"/>
        <end position="230"/>
    </location>
</feature>
<accession>A0A2R4WYN3</accession>
<name>A0A2R4WYN3_9EURY</name>
<sequence>MSSATKKSSPHRPILYADPPGQADDESTASDAVGCPHFARSGPFDHVLFVVPVHAFDRARQTWQWLRDADDAPESGAAVVLSPSHATSPDEVAGLDQICIDPHDLTGISIVLSKFLDEYADSSDRLAMAFLGLEHALSYHDPDLVYRFLDSIIATATQRGADVHAHMDPDALDDRPRKLLSSLFVPAGRSGSASSGPETASRSTGAASSTPTDDRTAAPLETGNIPFDPETLQHTVSMSAEEIDAFLDSQGHGVISFDGTPPYAIPMSFGYDTEDRVAYLHLSEWDGSEKARRFEDSDRVSLVVSSFETPSEWASVIVDGTLTMADDAIDFDQLLRVYNKADVATIDVFDRPIDEIDIRWFVLEPIEMVGRQSTNRTESE</sequence>
<dbReference type="InterPro" id="IPR024747">
    <property type="entry name" value="Pyridox_Oxase-rel"/>
</dbReference>
<reference evidence="2 3" key="1">
    <citation type="submission" date="2018-04" db="EMBL/GenBank/DDBJ databases">
        <title>Halococcoides cellulosivorans gen. nov., sp. nov., an extremely halophilic cellulose-utilizing haloarchaeon from hypersaline lakes.</title>
        <authorList>
            <person name="Sorokin D.Y."/>
            <person name="Toshchakov S.V."/>
            <person name="Samarov N.I."/>
            <person name="Korzhenkov A."/>
            <person name="Kublanov I.V."/>
        </authorList>
    </citation>
    <scope>NUCLEOTIDE SEQUENCE [LARGE SCALE GENOMIC DNA]</scope>
    <source>
        <strain evidence="2 3">HArcel1</strain>
    </source>
</reference>
<dbReference type="Pfam" id="PF24336">
    <property type="entry name" value="DUF7504"/>
    <property type="match status" value="1"/>
</dbReference>
<evidence type="ECO:0000313" key="3">
    <source>
        <dbReference type="Proteomes" id="UP000244727"/>
    </source>
</evidence>
<dbReference type="EMBL" id="CP028858">
    <property type="protein sequence ID" value="AWB26659.1"/>
    <property type="molecule type" value="Genomic_DNA"/>
</dbReference>
<dbReference type="InterPro" id="IPR055927">
    <property type="entry name" value="DUF7504"/>
</dbReference>
<dbReference type="KEGG" id="harc:HARCEL1_02495"/>
<dbReference type="Proteomes" id="UP000244727">
    <property type="component" value="Chromosome"/>
</dbReference>
<evidence type="ECO:0000256" key="1">
    <source>
        <dbReference type="SAM" id="MobiDB-lite"/>
    </source>
</evidence>
<feature type="compositionally biased region" description="Low complexity" evidence="1">
    <location>
        <begin position="187"/>
        <end position="211"/>
    </location>
</feature>
<keyword evidence="3" id="KW-1185">Reference proteome</keyword>
<dbReference type="Pfam" id="PF12900">
    <property type="entry name" value="Pyridox_ox_2"/>
    <property type="match status" value="1"/>
</dbReference>
<gene>
    <name evidence="2" type="ORF">HARCEL1_02495</name>
</gene>
<dbReference type="SUPFAM" id="SSF50475">
    <property type="entry name" value="FMN-binding split barrel"/>
    <property type="match status" value="1"/>
</dbReference>
<dbReference type="AlphaFoldDB" id="A0A2R4WYN3"/>
<dbReference type="InterPro" id="IPR012349">
    <property type="entry name" value="Split_barrel_FMN-bd"/>
</dbReference>
<dbReference type="Gene3D" id="2.30.110.10">
    <property type="entry name" value="Electron Transport, Fmn-binding Protein, Chain A"/>
    <property type="match status" value="1"/>
</dbReference>
<proteinExistence type="predicted"/>
<organism evidence="2 3">
    <name type="scientific">Halococcoides cellulosivorans</name>
    <dbReference type="NCBI Taxonomy" id="1679096"/>
    <lineage>
        <taxon>Archaea</taxon>
        <taxon>Methanobacteriati</taxon>
        <taxon>Methanobacteriota</taxon>
        <taxon>Stenosarchaea group</taxon>
        <taxon>Halobacteria</taxon>
        <taxon>Halobacteriales</taxon>
        <taxon>Haloarculaceae</taxon>
        <taxon>Halococcoides</taxon>
    </lineage>
</organism>